<evidence type="ECO:0000313" key="2">
    <source>
        <dbReference type="Proteomes" id="UP001190700"/>
    </source>
</evidence>
<organism evidence="1 2">
    <name type="scientific">Cymbomonas tetramitiformis</name>
    <dbReference type="NCBI Taxonomy" id="36881"/>
    <lineage>
        <taxon>Eukaryota</taxon>
        <taxon>Viridiplantae</taxon>
        <taxon>Chlorophyta</taxon>
        <taxon>Pyramimonadophyceae</taxon>
        <taxon>Pyramimonadales</taxon>
        <taxon>Pyramimonadaceae</taxon>
        <taxon>Cymbomonas</taxon>
    </lineage>
</organism>
<comment type="caution">
    <text evidence="1">The sequence shown here is derived from an EMBL/GenBank/DDBJ whole genome shotgun (WGS) entry which is preliminary data.</text>
</comment>
<dbReference type="EMBL" id="LGRX02005204">
    <property type="protein sequence ID" value="KAK3278964.1"/>
    <property type="molecule type" value="Genomic_DNA"/>
</dbReference>
<keyword evidence="2" id="KW-1185">Reference proteome</keyword>
<evidence type="ECO:0000313" key="1">
    <source>
        <dbReference type="EMBL" id="KAK3278964.1"/>
    </source>
</evidence>
<name>A0AAE0GJ16_9CHLO</name>
<protein>
    <submittedName>
        <fullName evidence="1">Uncharacterized protein</fullName>
    </submittedName>
</protein>
<dbReference type="AlphaFoldDB" id="A0AAE0GJ16"/>
<reference evidence="1 2" key="1">
    <citation type="journal article" date="2015" name="Genome Biol. Evol.">
        <title>Comparative Genomics of a Bacterivorous Green Alga Reveals Evolutionary Causalities and Consequences of Phago-Mixotrophic Mode of Nutrition.</title>
        <authorList>
            <person name="Burns J.A."/>
            <person name="Paasch A."/>
            <person name="Narechania A."/>
            <person name="Kim E."/>
        </authorList>
    </citation>
    <scope>NUCLEOTIDE SEQUENCE [LARGE SCALE GENOMIC DNA]</scope>
    <source>
        <strain evidence="1 2">PLY_AMNH</strain>
    </source>
</reference>
<accession>A0AAE0GJ16</accession>
<dbReference type="Proteomes" id="UP001190700">
    <property type="component" value="Unassembled WGS sequence"/>
</dbReference>
<proteinExistence type="predicted"/>
<sequence>MLRSMHFLCRTWTPLMESGGHGGADEVLWRRLMSMLRLAATDEDEEALEAAASLLSTMMHVLGANQPQARVLLTAEVSTLPPLAPLADMWLPSLHLCYYVPPVCCMEWLAFTPVTAKNVSNAMTSWSYFFHSRDDRLIPFLPCMG</sequence>
<gene>
    <name evidence="1" type="ORF">CYMTET_13132</name>
</gene>